<evidence type="ECO:0000256" key="1">
    <source>
        <dbReference type="ARBA" id="ARBA00008984"/>
    </source>
</evidence>
<comment type="similarity">
    <text evidence="1">Belongs to the sulfur carrier protein TusA family.</text>
</comment>
<proteinExistence type="inferred from homology"/>
<gene>
    <name evidence="3" type="ORF">P9847_19480</name>
</gene>
<dbReference type="PANTHER" id="PTHR33279">
    <property type="entry name" value="SULFUR CARRIER PROTEIN YEDF-RELATED"/>
    <property type="match status" value="1"/>
</dbReference>
<feature type="domain" description="Rhodanese" evidence="2">
    <location>
        <begin position="103"/>
        <end position="187"/>
    </location>
</feature>
<evidence type="ECO:0000313" key="4">
    <source>
        <dbReference type="Proteomes" id="UP001343257"/>
    </source>
</evidence>
<evidence type="ECO:0000313" key="3">
    <source>
        <dbReference type="EMBL" id="MED5019489.1"/>
    </source>
</evidence>
<accession>A0ABU6PYU1</accession>
<dbReference type="PANTHER" id="PTHR33279:SF6">
    <property type="entry name" value="SULFUR CARRIER PROTEIN YEDF-RELATED"/>
    <property type="match status" value="1"/>
</dbReference>
<dbReference type="SUPFAM" id="SSF64307">
    <property type="entry name" value="SirA-like"/>
    <property type="match status" value="1"/>
</dbReference>
<dbReference type="Pfam" id="PF01206">
    <property type="entry name" value="TusA"/>
    <property type="match status" value="1"/>
</dbReference>
<dbReference type="InterPro" id="IPR036868">
    <property type="entry name" value="TusA-like_sf"/>
</dbReference>
<dbReference type="InterPro" id="IPR036873">
    <property type="entry name" value="Rhodanese-like_dom_sf"/>
</dbReference>
<sequence length="189" mass="21212">MDIKVDRVVDAKGLACPMPIVRTKKAINDLNAGQVLELQATDKGSVADIQAWAKSTGHQFLGTQQDDNVYRHYVRKSEASEIKEEITFPHFVRNDELESLLEGDQKIQILDVREPAEYAFGRLKGAKNIPLGELEQRISELNPEEELLIICRTGNRSNMAANFLTEKGFKNIKNVVPGMSEWTGSVEQD</sequence>
<dbReference type="SUPFAM" id="SSF52821">
    <property type="entry name" value="Rhodanese/Cell cycle control phosphatase"/>
    <property type="match status" value="1"/>
</dbReference>
<dbReference type="SMART" id="SM00450">
    <property type="entry name" value="RHOD"/>
    <property type="match status" value="1"/>
</dbReference>
<dbReference type="InterPro" id="IPR001455">
    <property type="entry name" value="TusA-like"/>
</dbReference>
<comment type="caution">
    <text evidence="3">The sequence shown here is derived from an EMBL/GenBank/DDBJ whole genome shotgun (WGS) entry which is preliminary data.</text>
</comment>
<reference evidence="3 4" key="1">
    <citation type="submission" date="2023-03" db="EMBL/GenBank/DDBJ databases">
        <title>Bacillus Genome Sequencing.</title>
        <authorList>
            <person name="Dunlap C."/>
        </authorList>
    </citation>
    <scope>NUCLEOTIDE SEQUENCE [LARGE SCALE GENOMIC DNA]</scope>
    <source>
        <strain evidence="3 4">NRS-52</strain>
    </source>
</reference>
<protein>
    <submittedName>
        <fullName evidence="3">Sulfurtransferase TusA family protein</fullName>
    </submittedName>
</protein>
<dbReference type="InterPro" id="IPR001763">
    <property type="entry name" value="Rhodanese-like_dom"/>
</dbReference>
<keyword evidence="4" id="KW-1185">Reference proteome</keyword>
<dbReference type="Pfam" id="PF00581">
    <property type="entry name" value="Rhodanese"/>
    <property type="match status" value="1"/>
</dbReference>
<dbReference type="EMBL" id="JARTLD010000049">
    <property type="protein sequence ID" value="MED5019489.1"/>
    <property type="molecule type" value="Genomic_DNA"/>
</dbReference>
<dbReference type="PROSITE" id="PS50206">
    <property type="entry name" value="RHODANESE_3"/>
    <property type="match status" value="1"/>
</dbReference>
<dbReference type="PROSITE" id="PS01148">
    <property type="entry name" value="UPF0033"/>
    <property type="match status" value="1"/>
</dbReference>
<dbReference type="Proteomes" id="UP001343257">
    <property type="component" value="Unassembled WGS sequence"/>
</dbReference>
<dbReference type="CDD" id="cd00158">
    <property type="entry name" value="RHOD"/>
    <property type="match status" value="1"/>
</dbReference>
<dbReference type="Gene3D" id="3.40.250.10">
    <property type="entry name" value="Rhodanese-like domain"/>
    <property type="match status" value="1"/>
</dbReference>
<dbReference type="CDD" id="cd00291">
    <property type="entry name" value="SirA_YedF_YeeD"/>
    <property type="match status" value="1"/>
</dbReference>
<dbReference type="Gene3D" id="3.30.110.40">
    <property type="entry name" value="TusA-like domain"/>
    <property type="match status" value="1"/>
</dbReference>
<dbReference type="RefSeq" id="WP_328280510.1">
    <property type="nucleotide sequence ID" value="NZ_JARTLD010000049.1"/>
</dbReference>
<name>A0ABU6PYU1_9BACL</name>
<evidence type="ECO:0000259" key="2">
    <source>
        <dbReference type="PROSITE" id="PS50206"/>
    </source>
</evidence>
<organism evidence="3 4">
    <name type="scientific">Paenibacillus chibensis</name>
    <dbReference type="NCBI Taxonomy" id="59846"/>
    <lineage>
        <taxon>Bacteria</taxon>
        <taxon>Bacillati</taxon>
        <taxon>Bacillota</taxon>
        <taxon>Bacilli</taxon>
        <taxon>Bacillales</taxon>
        <taxon>Paenibacillaceae</taxon>
        <taxon>Paenibacillus</taxon>
    </lineage>
</organism>